<evidence type="ECO:0000313" key="2">
    <source>
        <dbReference type="Proteomes" id="UP000620127"/>
    </source>
</evidence>
<proteinExistence type="predicted"/>
<comment type="caution">
    <text evidence="1">The sequence shown here is derived from an EMBL/GenBank/DDBJ whole genome shotgun (WGS) entry which is preliminary data.</text>
</comment>
<dbReference type="Proteomes" id="UP000620127">
    <property type="component" value="Unassembled WGS sequence"/>
</dbReference>
<reference evidence="2" key="1">
    <citation type="journal article" date="2019" name="Int. J. Syst. Evol. Microbiol.">
        <title>The Global Catalogue of Microorganisms (GCM) 10K type strain sequencing project: providing services to taxonomists for standard genome sequencing and annotation.</title>
        <authorList>
            <consortium name="The Broad Institute Genomics Platform"/>
            <consortium name="The Broad Institute Genome Sequencing Center for Infectious Disease"/>
            <person name="Wu L."/>
            <person name="Ma J."/>
        </authorList>
    </citation>
    <scope>NUCLEOTIDE SEQUENCE [LARGE SCALE GENOMIC DNA]</scope>
    <source>
        <strain evidence="2">KCTC 23916</strain>
    </source>
</reference>
<organism evidence="1 2">
    <name type="scientific">Undibacterium macrobrachii</name>
    <dbReference type="NCBI Taxonomy" id="1119058"/>
    <lineage>
        <taxon>Bacteria</taxon>
        <taxon>Pseudomonadati</taxon>
        <taxon>Pseudomonadota</taxon>
        <taxon>Betaproteobacteria</taxon>
        <taxon>Burkholderiales</taxon>
        <taxon>Oxalobacteraceae</taxon>
        <taxon>Undibacterium</taxon>
    </lineage>
</organism>
<accession>A0ABQ2XM78</accession>
<name>A0ABQ2XM78_9BURK</name>
<evidence type="ECO:0000313" key="1">
    <source>
        <dbReference type="EMBL" id="GGX23197.1"/>
    </source>
</evidence>
<keyword evidence="2" id="KW-1185">Reference proteome</keyword>
<protein>
    <submittedName>
        <fullName evidence="1">Uncharacterized protein</fullName>
    </submittedName>
</protein>
<gene>
    <name evidence="1" type="ORF">GCM10011282_31620</name>
</gene>
<dbReference type="RefSeq" id="WP_189347139.1">
    <property type="nucleotide sequence ID" value="NZ_BMYT01000006.1"/>
</dbReference>
<sequence length="141" mass="16104">MQNNTIIIVNNGVLISGTNYFETELAQAGIFFFSWNASALRILVPDNQLEELLDMATGQECIITRGRYYGNDCFELMFDDDSDDPYVIFTGMEAVNGRVEENRSFEVTAWSSKGIEAEWIGRYRKVEHLPCLEPWRASQST</sequence>
<dbReference type="EMBL" id="BMYT01000006">
    <property type="protein sequence ID" value="GGX23197.1"/>
    <property type="molecule type" value="Genomic_DNA"/>
</dbReference>